<dbReference type="PANTHER" id="PTHR48025">
    <property type="entry name" value="OS02G0815200 PROTEIN"/>
    <property type="match status" value="1"/>
</dbReference>
<dbReference type="KEGG" id="cqu:CpipJ_CPIJ009497"/>
<dbReference type="InterPro" id="IPR000504">
    <property type="entry name" value="RRM_dom"/>
</dbReference>
<dbReference type="HOGENOM" id="CLU_307230_0_0_1"/>
<proteinExistence type="predicted"/>
<evidence type="ECO:0000256" key="2">
    <source>
        <dbReference type="PROSITE-ProRule" id="PRU00176"/>
    </source>
</evidence>
<evidence type="ECO:0000259" key="3">
    <source>
        <dbReference type="PROSITE" id="PS50102"/>
    </source>
</evidence>
<evidence type="ECO:0000256" key="1">
    <source>
        <dbReference type="ARBA" id="ARBA00022884"/>
    </source>
</evidence>
<dbReference type="CDD" id="cd00590">
    <property type="entry name" value="RRM_SF"/>
    <property type="match status" value="3"/>
</dbReference>
<feature type="domain" description="RRM" evidence="3">
    <location>
        <begin position="198"/>
        <end position="269"/>
    </location>
</feature>
<dbReference type="GO" id="GO:0003729">
    <property type="term" value="F:mRNA binding"/>
    <property type="evidence" value="ECO:0007669"/>
    <property type="project" value="TreeGrafter"/>
</dbReference>
<dbReference type="EnsemblMetazoa" id="CPIJ009497-RA">
    <property type="protein sequence ID" value="CPIJ009497-PA"/>
    <property type="gene ID" value="CPIJ009497"/>
</dbReference>
<protein>
    <submittedName>
        <fullName evidence="4">Predicted protein</fullName>
    </submittedName>
</protein>
<dbReference type="InterPro" id="IPR012677">
    <property type="entry name" value="Nucleotide-bd_a/b_plait_sf"/>
</dbReference>
<dbReference type="VEuPathDB" id="VectorBase:CQUJHB013117"/>
<organism>
    <name type="scientific">Culex quinquefasciatus</name>
    <name type="common">Southern house mosquito</name>
    <name type="synonym">Culex pungens</name>
    <dbReference type="NCBI Taxonomy" id="7176"/>
    <lineage>
        <taxon>Eukaryota</taxon>
        <taxon>Metazoa</taxon>
        <taxon>Ecdysozoa</taxon>
        <taxon>Arthropoda</taxon>
        <taxon>Hexapoda</taxon>
        <taxon>Insecta</taxon>
        <taxon>Pterygota</taxon>
        <taxon>Neoptera</taxon>
        <taxon>Endopterygota</taxon>
        <taxon>Diptera</taxon>
        <taxon>Nematocera</taxon>
        <taxon>Culicoidea</taxon>
        <taxon>Culicidae</taxon>
        <taxon>Culicinae</taxon>
        <taxon>Culicini</taxon>
        <taxon>Culex</taxon>
        <taxon>Culex</taxon>
    </lineage>
</organism>
<feature type="domain" description="RRM" evidence="3">
    <location>
        <begin position="597"/>
        <end position="671"/>
    </location>
</feature>
<feature type="domain" description="RRM" evidence="3">
    <location>
        <begin position="4"/>
        <end position="75"/>
    </location>
</feature>
<dbReference type="Pfam" id="PF00076">
    <property type="entry name" value="RRM_1"/>
    <property type="match status" value="1"/>
</dbReference>
<dbReference type="InParanoid" id="B0WQZ0"/>
<dbReference type="EMBL" id="DS232047">
    <property type="protein sequence ID" value="EDS33077.1"/>
    <property type="molecule type" value="Genomic_DNA"/>
</dbReference>
<dbReference type="Gene3D" id="3.30.70.330">
    <property type="match status" value="5"/>
</dbReference>
<dbReference type="SUPFAM" id="SSF54928">
    <property type="entry name" value="RNA-binding domain, RBD"/>
    <property type="match status" value="5"/>
</dbReference>
<accession>B0WQZ0</accession>
<reference evidence="4" key="1">
    <citation type="submission" date="2007-03" db="EMBL/GenBank/DDBJ databases">
        <title>Annotation of Culex pipiens quinquefasciatus.</title>
        <authorList>
            <consortium name="The Broad Institute Genome Sequencing Platform"/>
            <person name="Atkinson P.W."/>
            <person name="Hemingway J."/>
            <person name="Christensen B.M."/>
            <person name="Higgs S."/>
            <person name="Kodira C."/>
            <person name="Hannick L."/>
            <person name="Megy K."/>
            <person name="O'Leary S."/>
            <person name="Pearson M."/>
            <person name="Haas B.J."/>
            <person name="Mauceli E."/>
            <person name="Wortman J.R."/>
            <person name="Lee N.H."/>
            <person name="Guigo R."/>
            <person name="Stanke M."/>
            <person name="Alvarado L."/>
            <person name="Amedeo P."/>
            <person name="Antoine C.H."/>
            <person name="Arensburger P."/>
            <person name="Bidwell S.L."/>
            <person name="Crawford M."/>
            <person name="Camaro F."/>
            <person name="Devon K."/>
            <person name="Engels R."/>
            <person name="Hammond M."/>
            <person name="Howarth C."/>
            <person name="Koehrsen M."/>
            <person name="Lawson D."/>
            <person name="Montgomery P."/>
            <person name="Nene V."/>
            <person name="Nusbaum C."/>
            <person name="Puiu D."/>
            <person name="Romero-Severson J."/>
            <person name="Severson D.W."/>
            <person name="Shumway M."/>
            <person name="Sisk P."/>
            <person name="Stolte C."/>
            <person name="Zeng Q."/>
            <person name="Eisenstadt E."/>
            <person name="Fraser-Liggett C."/>
            <person name="Strausberg R."/>
            <person name="Galagan J."/>
            <person name="Birren B."/>
            <person name="Collins F.H."/>
        </authorList>
    </citation>
    <scope>NUCLEOTIDE SEQUENCE [LARGE SCALE GENOMIC DNA]</scope>
    <source>
        <strain evidence="4">JHB</strain>
    </source>
</reference>
<evidence type="ECO:0000313" key="5">
    <source>
        <dbReference type="EnsemblMetazoa" id="CPIJ009497-PA"/>
    </source>
</evidence>
<dbReference type="PANTHER" id="PTHR48025:SF1">
    <property type="entry name" value="RRM DOMAIN-CONTAINING PROTEIN"/>
    <property type="match status" value="1"/>
</dbReference>
<name>B0WQZ0_CULQU</name>
<gene>
    <name evidence="5" type="primary">6041934</name>
    <name evidence="4" type="ORF">CpipJ_CPIJ009497</name>
</gene>
<dbReference type="InterPro" id="IPR035979">
    <property type="entry name" value="RBD_domain_sf"/>
</dbReference>
<reference evidence="5" key="2">
    <citation type="submission" date="2021-02" db="UniProtKB">
        <authorList>
            <consortium name="EnsemblMetazoa"/>
        </authorList>
    </citation>
    <scope>IDENTIFICATION</scope>
    <source>
        <strain evidence="5">JHB</strain>
    </source>
</reference>
<keyword evidence="1 2" id="KW-0694">RNA-binding</keyword>
<dbReference type="SMART" id="SM00360">
    <property type="entry name" value="RRM"/>
    <property type="match status" value="7"/>
</dbReference>
<evidence type="ECO:0000313" key="6">
    <source>
        <dbReference type="Proteomes" id="UP000002320"/>
    </source>
</evidence>
<dbReference type="OrthoDB" id="5593455at2759"/>
<dbReference type="PROSITE" id="PS50102">
    <property type="entry name" value="RRM"/>
    <property type="match status" value="3"/>
</dbReference>
<dbReference type="VEuPathDB" id="VectorBase:CPIJ009497"/>
<dbReference type="STRING" id="7176.B0WQZ0"/>
<keyword evidence="6" id="KW-1185">Reference proteome</keyword>
<dbReference type="VEuPathDB" id="VectorBase:CQUJHB014017"/>
<dbReference type="AlphaFoldDB" id="B0WQZ0"/>
<sequence>MSATKLLVTGLARNMAPSELAQLFRSYVDLLRIAELSADRAIVFVPDRSHAVRAVRELNFRVVRGKVIQVRITGNCTAPAGATLSPRVDPSGEADPRGCSWNFYVGNIDPAVPFGRVVELFRRYGTPGCWQRAGSRTTGLVQLSTDLHWMAVVQGLCGAIVGGHRITVKISHLDVGPGAVLEMGAEAANHERTDCKMKKLHVYNFAVGRITASDLVHMFNPFVKVQGVEVIDRNQAYVYVANKCAARAVQEQHGRVICGEALQVQLATDKQHDPGKLPDVPRVTSRRPDLKDRNWRFGVRTDKATDFAKVLDLFRQYGTVVWSCCHVDGIGGYVLLKTPYHWLRVTQGTDFVLVGGYRIRVTALLDATITEVSLTKLANEKHSKVLARDDAVHRKSQAGLKISSKKFLVSLLLSNISPNVNASDIIYLLSLYVDLQGLSYRDQYAYAYVPDRSQAAIAIRELNFRVIGGQPIQVRIAYPSQVTASITKPTIPRERPWLKPYCWRFLVSNIHPERALKHVTDLFRRFGRPIFSFRNVTKPSSGWILLETDQHWTTITEKLNKKEGAGVVVTICGDADFNPFVVDDQVVEEKRPAEVPTSLYVSKASTLSLDASDLAYLFGLYAEVVGVYMNRDYAFVTVKSQSQAVQAVHELNGRFVGGPTLPPLEVSLSKDTGTGSNLCFILPPARKRPDLSEPIWGFVVKNIDPEVPFEQVRQHFLRFGTICSSVRHANRTYGSVFLKTSHHWRTVAARLDGVKLGGHRLSVFQSMRDYTEMGTTYYLFVEQGHDLMLEASDLAYWFGLFAKVVAIFVKQRFAFVHVSTRSEALRAVHELNSRYIHGPLLAPLTVRYEGVTPAKYRTRTALAVQQPPGNPPQPIWRFGVRNIDPGLDFNRVLELFRPLGTVRWSGRDGTGTFGSVILETTMHWQIVLQHLRRRTFLGGHRLLITHVTTNDGVSALSGMTKVN</sequence>
<dbReference type="InterPro" id="IPR050502">
    <property type="entry name" value="Euk_RNA-bind_prot"/>
</dbReference>
<evidence type="ECO:0000313" key="4">
    <source>
        <dbReference type="EMBL" id="EDS33077.1"/>
    </source>
</evidence>
<dbReference type="Proteomes" id="UP000002320">
    <property type="component" value="Unassembled WGS sequence"/>
</dbReference>